<name>A0A381SNW8_9ZZZZ</name>
<proteinExistence type="predicted"/>
<evidence type="ECO:0000259" key="2">
    <source>
        <dbReference type="PROSITE" id="PS50977"/>
    </source>
</evidence>
<dbReference type="PROSITE" id="PS50977">
    <property type="entry name" value="HTH_TETR_2"/>
    <property type="match status" value="1"/>
</dbReference>
<dbReference type="SUPFAM" id="SSF46689">
    <property type="entry name" value="Homeodomain-like"/>
    <property type="match status" value="1"/>
</dbReference>
<dbReference type="GO" id="GO:0003677">
    <property type="term" value="F:DNA binding"/>
    <property type="evidence" value="ECO:0007669"/>
    <property type="project" value="UniProtKB-KW"/>
</dbReference>
<dbReference type="InterPro" id="IPR009057">
    <property type="entry name" value="Homeodomain-like_sf"/>
</dbReference>
<dbReference type="InterPro" id="IPR001647">
    <property type="entry name" value="HTH_TetR"/>
</dbReference>
<feature type="domain" description="HTH tetR-type" evidence="2">
    <location>
        <begin position="30"/>
        <end position="90"/>
    </location>
</feature>
<keyword evidence="1" id="KW-0238">DNA-binding</keyword>
<dbReference type="Pfam" id="PF00440">
    <property type="entry name" value="TetR_N"/>
    <property type="match status" value="1"/>
</dbReference>
<dbReference type="PANTHER" id="PTHR43479:SF11">
    <property type="entry name" value="ACREF_ENVCD OPERON REPRESSOR-RELATED"/>
    <property type="match status" value="1"/>
</dbReference>
<dbReference type="AlphaFoldDB" id="A0A381SNW8"/>
<dbReference type="InterPro" id="IPR050624">
    <property type="entry name" value="HTH-type_Tx_Regulator"/>
</dbReference>
<dbReference type="Gene3D" id="1.10.357.10">
    <property type="entry name" value="Tetracycline Repressor, domain 2"/>
    <property type="match status" value="1"/>
</dbReference>
<sequence>MSSEIAELFDKITAEPGLGKPLDHEGSANYAVQKTLIKVATDHFVRFGYRRANIAEIALGAGIGKGTIYLHFENKRELFLSCLLAEERELLPQLGIIENFPEEERLRAFLEVTFNFALTAPLTRALLSRRQDFAALIEEIDATILKNQDEKFTEYVINKLISPVTHNLDTDDKKTIANVVNLATLAIGYLPEMAFDLPGQEIPVDDFVKILARIIDQGIKNT</sequence>
<dbReference type="PANTHER" id="PTHR43479">
    <property type="entry name" value="ACREF/ENVCD OPERON REPRESSOR-RELATED"/>
    <property type="match status" value="1"/>
</dbReference>
<organism evidence="3">
    <name type="scientific">marine metagenome</name>
    <dbReference type="NCBI Taxonomy" id="408172"/>
    <lineage>
        <taxon>unclassified sequences</taxon>
        <taxon>metagenomes</taxon>
        <taxon>ecological metagenomes</taxon>
    </lineage>
</organism>
<evidence type="ECO:0000256" key="1">
    <source>
        <dbReference type="ARBA" id="ARBA00023125"/>
    </source>
</evidence>
<evidence type="ECO:0000313" key="3">
    <source>
        <dbReference type="EMBL" id="SVA04067.1"/>
    </source>
</evidence>
<reference evidence="3" key="1">
    <citation type="submission" date="2018-05" db="EMBL/GenBank/DDBJ databases">
        <authorList>
            <person name="Lanie J.A."/>
            <person name="Ng W.-L."/>
            <person name="Kazmierczak K.M."/>
            <person name="Andrzejewski T.M."/>
            <person name="Davidsen T.M."/>
            <person name="Wayne K.J."/>
            <person name="Tettelin H."/>
            <person name="Glass J.I."/>
            <person name="Rusch D."/>
            <person name="Podicherti R."/>
            <person name="Tsui H.-C.T."/>
            <person name="Winkler M.E."/>
        </authorList>
    </citation>
    <scope>NUCLEOTIDE SEQUENCE</scope>
</reference>
<gene>
    <name evidence="3" type="ORF">METZ01_LOCUS56921</name>
</gene>
<protein>
    <recommendedName>
        <fullName evidence="2">HTH tetR-type domain-containing protein</fullName>
    </recommendedName>
</protein>
<dbReference type="PRINTS" id="PR00455">
    <property type="entry name" value="HTHTETR"/>
</dbReference>
<accession>A0A381SNW8</accession>
<dbReference type="EMBL" id="UINC01003184">
    <property type="protein sequence ID" value="SVA04067.1"/>
    <property type="molecule type" value="Genomic_DNA"/>
</dbReference>